<dbReference type="AlphaFoldDB" id="A0AAV4TZY8"/>
<dbReference type="Proteomes" id="UP001054837">
    <property type="component" value="Unassembled WGS sequence"/>
</dbReference>
<dbReference type="EMBL" id="BPLQ01010494">
    <property type="protein sequence ID" value="GIY51060.1"/>
    <property type="molecule type" value="Genomic_DNA"/>
</dbReference>
<keyword evidence="3" id="KW-1185">Reference proteome</keyword>
<reference evidence="2 3" key="1">
    <citation type="submission" date="2021-06" db="EMBL/GenBank/DDBJ databases">
        <title>Caerostris darwini draft genome.</title>
        <authorList>
            <person name="Kono N."/>
            <person name="Arakawa K."/>
        </authorList>
    </citation>
    <scope>NUCLEOTIDE SEQUENCE [LARGE SCALE GENOMIC DNA]</scope>
</reference>
<evidence type="ECO:0000313" key="2">
    <source>
        <dbReference type="EMBL" id="GIY51060.1"/>
    </source>
</evidence>
<comment type="caution">
    <text evidence="2">The sequence shown here is derived from an EMBL/GenBank/DDBJ whole genome shotgun (WGS) entry which is preliminary data.</text>
</comment>
<proteinExistence type="predicted"/>
<organism evidence="2 3">
    <name type="scientific">Caerostris darwini</name>
    <dbReference type="NCBI Taxonomy" id="1538125"/>
    <lineage>
        <taxon>Eukaryota</taxon>
        <taxon>Metazoa</taxon>
        <taxon>Ecdysozoa</taxon>
        <taxon>Arthropoda</taxon>
        <taxon>Chelicerata</taxon>
        <taxon>Arachnida</taxon>
        <taxon>Araneae</taxon>
        <taxon>Araneomorphae</taxon>
        <taxon>Entelegynae</taxon>
        <taxon>Araneoidea</taxon>
        <taxon>Araneidae</taxon>
        <taxon>Caerostris</taxon>
    </lineage>
</organism>
<evidence type="ECO:0000313" key="3">
    <source>
        <dbReference type="Proteomes" id="UP001054837"/>
    </source>
</evidence>
<protein>
    <submittedName>
        <fullName evidence="2">Uncharacterized protein</fullName>
    </submittedName>
</protein>
<feature type="compositionally biased region" description="Polar residues" evidence="1">
    <location>
        <begin position="337"/>
        <end position="356"/>
    </location>
</feature>
<accession>A0AAV4TZY8</accession>
<name>A0AAV4TZY8_9ARAC</name>
<sequence length="372" mass="42328">MDFVFHDDILSFFFNVGSVFVWDSIKHLKCTKTSKPVQIVEIKPDEKPILSVEDTDVKLDDANCDERNLNTVKNDVFVDATVTSEDAISNTDLYDDTALVENNIDFNENDILLDIVIEEEKNFDIQNNHVELNTAASKEPMMNINNINAILDEAIDDQINLNIDNNNVVLDAAVSDETELNFDITNAVQEAVPEIKPNLKCKGKEILLDVVELLTKMEDKNVFLNNAHEPITRPTISKKIISFKKMIKNFTIKKSKKMEQNIPTVSTELQEETFSSKTRSSIEEMDFRSFRWNATKNCDSVSRRDTSKKRHSLAKQDLQSKKWTSDLSAGMLRKIVTASQGETPPEETFSSKTGSSIEEMDQILQLECYQKL</sequence>
<gene>
    <name evidence="2" type="ORF">CDAR_200601</name>
</gene>
<feature type="region of interest" description="Disordered" evidence="1">
    <location>
        <begin position="336"/>
        <end position="356"/>
    </location>
</feature>
<evidence type="ECO:0000256" key="1">
    <source>
        <dbReference type="SAM" id="MobiDB-lite"/>
    </source>
</evidence>